<proteinExistence type="predicted"/>
<gene>
    <name evidence="1" type="ORF">AW09_001618</name>
</gene>
<dbReference type="GO" id="GO:0003676">
    <property type="term" value="F:nucleic acid binding"/>
    <property type="evidence" value="ECO:0007669"/>
    <property type="project" value="InterPro"/>
</dbReference>
<comment type="caution">
    <text evidence="1">The sequence shown here is derived from an EMBL/GenBank/DDBJ whole genome shotgun (WGS) entry which is preliminary data.</text>
</comment>
<evidence type="ECO:0000313" key="1">
    <source>
        <dbReference type="EMBL" id="KFB73142.1"/>
    </source>
</evidence>
<protein>
    <recommendedName>
        <fullName evidence="3">VRR-NUC domain-containing protein</fullName>
    </recommendedName>
</protein>
<reference evidence="1 2" key="1">
    <citation type="submission" date="2014-02" db="EMBL/GenBank/DDBJ databases">
        <title>Expanding our view of genomic diversity in Candidatus Accumulibacter clades.</title>
        <authorList>
            <person name="Skennerton C.T."/>
            <person name="Barr J.J."/>
            <person name="Slater F.R."/>
            <person name="Bond P.L."/>
            <person name="Tyson G.W."/>
        </authorList>
    </citation>
    <scope>NUCLEOTIDE SEQUENCE [LARGE SCALE GENOMIC DNA]</scope>
    <source>
        <strain evidence="2">BA-91</strain>
    </source>
</reference>
<organism evidence="1 2">
    <name type="scientific">Candidatus Accumulibacter phosphatis</name>
    <dbReference type="NCBI Taxonomy" id="327160"/>
    <lineage>
        <taxon>Bacteria</taxon>
        <taxon>Pseudomonadati</taxon>
        <taxon>Pseudomonadota</taxon>
        <taxon>Betaproteobacteria</taxon>
        <taxon>Candidatus Accumulibacter</taxon>
    </lineage>
</organism>
<sequence>MRRRWTDYASKMSVQPILFDQDLLTKAQPRRRKNGSVKRIEPSESAILDIIYQGLKIHPLVKRVERTGVYKGRVLRHDGSIGYARAGQKGMSDICGKLHDDRKFAIEVKRPSRRNEVTVEQREFLDDYIKRGDPAGVATCYEEAAAIVEGRS</sequence>
<evidence type="ECO:0008006" key="3">
    <source>
        <dbReference type="Google" id="ProtNLM"/>
    </source>
</evidence>
<accession>A0A080LWK8</accession>
<dbReference type="Proteomes" id="UP000020077">
    <property type="component" value="Unassembled WGS sequence"/>
</dbReference>
<dbReference type="AlphaFoldDB" id="A0A080LWK8"/>
<name>A0A080LWK8_9PROT</name>
<evidence type="ECO:0000313" key="2">
    <source>
        <dbReference type="Proteomes" id="UP000020077"/>
    </source>
</evidence>
<dbReference type="EMBL" id="JDVG02000278">
    <property type="protein sequence ID" value="KFB73142.1"/>
    <property type="molecule type" value="Genomic_DNA"/>
</dbReference>
<dbReference type="Gene3D" id="3.40.1350.10">
    <property type="match status" value="1"/>
</dbReference>
<dbReference type="InterPro" id="IPR011856">
    <property type="entry name" value="tRNA_endonuc-like_dom_sf"/>
</dbReference>